<accession>A0A1Y6F1N2</accession>
<evidence type="ECO:0000256" key="1">
    <source>
        <dbReference type="SAM" id="MobiDB-lite"/>
    </source>
</evidence>
<gene>
    <name evidence="2" type="ORF">SAMN06297229_1509</name>
</gene>
<keyword evidence="3" id="KW-1185">Reference proteome</keyword>
<dbReference type="RefSeq" id="WP_086434570.1">
    <property type="nucleotide sequence ID" value="NZ_FXWH01000001.1"/>
</dbReference>
<name>A0A1Y6F1N2_9GAMM</name>
<organism evidence="2 3">
    <name type="scientific">Pseudidiomarina planktonica</name>
    <dbReference type="NCBI Taxonomy" id="1323738"/>
    <lineage>
        <taxon>Bacteria</taxon>
        <taxon>Pseudomonadati</taxon>
        <taxon>Pseudomonadota</taxon>
        <taxon>Gammaproteobacteria</taxon>
        <taxon>Alteromonadales</taxon>
        <taxon>Idiomarinaceae</taxon>
        <taxon>Pseudidiomarina</taxon>
    </lineage>
</organism>
<dbReference type="Proteomes" id="UP000194450">
    <property type="component" value="Unassembled WGS sequence"/>
</dbReference>
<proteinExistence type="predicted"/>
<protein>
    <submittedName>
        <fullName evidence="2">Uncharacterized protein</fullName>
    </submittedName>
</protein>
<dbReference type="AlphaFoldDB" id="A0A1Y6F1N2"/>
<reference evidence="3" key="1">
    <citation type="submission" date="2017-04" db="EMBL/GenBank/DDBJ databases">
        <authorList>
            <person name="Varghese N."/>
            <person name="Submissions S."/>
        </authorList>
    </citation>
    <scope>NUCLEOTIDE SEQUENCE [LARGE SCALE GENOMIC DNA]</scope>
</reference>
<dbReference type="EMBL" id="FXWH01000001">
    <property type="protein sequence ID" value="SMQ66383.1"/>
    <property type="molecule type" value="Genomic_DNA"/>
</dbReference>
<evidence type="ECO:0000313" key="3">
    <source>
        <dbReference type="Proteomes" id="UP000194450"/>
    </source>
</evidence>
<feature type="region of interest" description="Disordered" evidence="1">
    <location>
        <begin position="1"/>
        <end position="29"/>
    </location>
</feature>
<evidence type="ECO:0000313" key="2">
    <source>
        <dbReference type="EMBL" id="SMQ66383.1"/>
    </source>
</evidence>
<dbReference type="OrthoDB" id="5919030at2"/>
<sequence>MRTQQWQRNPIKVTTEPSPAPNSGQDKQGVNLTIDSAKLMQLLHDGHLVASDIHCLGNCSKECVRGLLLRCVHYKICG</sequence>
<feature type="compositionally biased region" description="Polar residues" evidence="1">
    <location>
        <begin position="15"/>
        <end position="29"/>
    </location>
</feature>